<proteinExistence type="predicted"/>
<reference evidence="2" key="1">
    <citation type="submission" date="2019-04" db="EMBL/GenBank/DDBJ databases">
        <title>Friends and foes A comparative genomics studyof 23 Aspergillus species from section Flavi.</title>
        <authorList>
            <consortium name="DOE Joint Genome Institute"/>
            <person name="Kjaerbolling I."/>
            <person name="Vesth T."/>
            <person name="Frisvad J.C."/>
            <person name="Nybo J.L."/>
            <person name="Theobald S."/>
            <person name="Kildgaard S."/>
            <person name="Isbrandt T."/>
            <person name="Kuo A."/>
            <person name="Sato A."/>
            <person name="Lyhne E.K."/>
            <person name="Kogle M.E."/>
            <person name="Wiebenga A."/>
            <person name="Kun R.S."/>
            <person name="Lubbers R.J."/>
            <person name="Makela M.R."/>
            <person name="Barry K."/>
            <person name="Chovatia M."/>
            <person name="Clum A."/>
            <person name="Daum C."/>
            <person name="Haridas S."/>
            <person name="He G."/>
            <person name="LaButti K."/>
            <person name="Lipzen A."/>
            <person name="Mondo S."/>
            <person name="Riley R."/>
            <person name="Salamov A."/>
            <person name="Simmons B.A."/>
            <person name="Magnuson J.K."/>
            <person name="Henrissat B."/>
            <person name="Mortensen U.H."/>
            <person name="Larsen T.O."/>
            <person name="Devries R.P."/>
            <person name="Grigoriev I.V."/>
            <person name="Machida M."/>
            <person name="Baker S.E."/>
            <person name="Andersen M.R."/>
        </authorList>
    </citation>
    <scope>NUCLEOTIDE SEQUENCE [LARGE SCALE GENOMIC DNA]</scope>
    <source>
        <strain evidence="2">CBS 130015</strain>
    </source>
</reference>
<name>A0A5N6VUR3_9EURO</name>
<gene>
    <name evidence="1" type="ORF">BDV41DRAFT_539379</name>
</gene>
<evidence type="ECO:0000313" key="1">
    <source>
        <dbReference type="EMBL" id="KAE8312377.1"/>
    </source>
</evidence>
<evidence type="ECO:0000313" key="2">
    <source>
        <dbReference type="Proteomes" id="UP000325433"/>
    </source>
</evidence>
<accession>A0A5N6VUR3</accession>
<organism evidence="1 2">
    <name type="scientific">Aspergillus transmontanensis</name>
    <dbReference type="NCBI Taxonomy" id="1034304"/>
    <lineage>
        <taxon>Eukaryota</taxon>
        <taxon>Fungi</taxon>
        <taxon>Dikarya</taxon>
        <taxon>Ascomycota</taxon>
        <taxon>Pezizomycotina</taxon>
        <taxon>Eurotiomycetes</taxon>
        <taxon>Eurotiomycetidae</taxon>
        <taxon>Eurotiales</taxon>
        <taxon>Aspergillaceae</taxon>
        <taxon>Aspergillus</taxon>
        <taxon>Aspergillus subgen. Circumdati</taxon>
    </lineage>
</organism>
<dbReference type="EMBL" id="ML738334">
    <property type="protein sequence ID" value="KAE8312377.1"/>
    <property type="molecule type" value="Genomic_DNA"/>
</dbReference>
<dbReference type="Proteomes" id="UP000325433">
    <property type="component" value="Unassembled WGS sequence"/>
</dbReference>
<sequence length="109" mass="13122">MDDNFRIWIEEKRHSVEGHLYHAELKFHDRIVWSGTCHENTHRLKEALEKSDSRWELEITRKDKTIEGHTRQISVLYRGEIILDRLSTHPNMDNLVQCIESQYEKEASY</sequence>
<dbReference type="AlphaFoldDB" id="A0A5N6VUR3"/>
<keyword evidence="2" id="KW-1185">Reference proteome</keyword>
<protein>
    <submittedName>
        <fullName evidence="1">Uncharacterized protein</fullName>
    </submittedName>
</protein>